<protein>
    <submittedName>
        <fullName evidence="1">Uncharacterized protein</fullName>
    </submittedName>
</protein>
<organism evidence="1 2">
    <name type="scientific">Sporothrix schenckii 1099-18</name>
    <dbReference type="NCBI Taxonomy" id="1397361"/>
    <lineage>
        <taxon>Eukaryota</taxon>
        <taxon>Fungi</taxon>
        <taxon>Dikarya</taxon>
        <taxon>Ascomycota</taxon>
        <taxon>Pezizomycotina</taxon>
        <taxon>Sordariomycetes</taxon>
        <taxon>Sordariomycetidae</taxon>
        <taxon>Ophiostomatales</taxon>
        <taxon>Ophiostomataceae</taxon>
        <taxon>Sporothrix</taxon>
    </lineage>
</organism>
<proteinExistence type="predicted"/>
<dbReference type="RefSeq" id="XP_016589948.1">
    <property type="nucleotide sequence ID" value="XM_016728900.1"/>
</dbReference>
<comment type="caution">
    <text evidence="1">The sequence shown here is derived from an EMBL/GenBank/DDBJ whole genome shotgun (WGS) entry which is preliminary data.</text>
</comment>
<dbReference type="AlphaFoldDB" id="A0A0F2MCA0"/>
<dbReference type="KEGG" id="ssck:SPSK_02002"/>
<accession>A0A0F2MCA0</accession>
<sequence>MDTATQPRRRLKPGQGYAESEGMTLFLEVDRAEECVFQHTLPGLVKARYIIEPSFANELVNKTGAAKVGAQFIVTNEQREYILGTHVVDVAKEGVYVKGDNVHEVTFRVDSDSAGKLEVWGLAKIKVSVFVCASDRDEQRLKTIDYRVESLILAAAFIGVKACPGCDVHLRQEMQG</sequence>
<reference evidence="1 2" key="2">
    <citation type="journal article" date="2015" name="Eukaryot. Cell">
        <title>Asexual propagation of a virulent clone complex in a human and feline outbreak of sporotrichosis.</title>
        <authorList>
            <person name="Teixeira Mde M."/>
            <person name="Rodrigues A.M."/>
            <person name="Tsui C.K."/>
            <person name="de Almeida L.G."/>
            <person name="Van Diepeningen A.D."/>
            <person name="van den Ende B.G."/>
            <person name="Fernandes G.F."/>
            <person name="Kano R."/>
            <person name="Hamelin R.C."/>
            <person name="Lopes-Bezerra L.M."/>
            <person name="Vasconcelos A.T."/>
            <person name="de Hoog S."/>
            <person name="de Camargo Z.P."/>
            <person name="Felipe M.S."/>
        </authorList>
    </citation>
    <scope>NUCLEOTIDE SEQUENCE [LARGE SCALE GENOMIC DNA]</scope>
    <source>
        <strain evidence="1 2">1099-18</strain>
    </source>
</reference>
<name>A0A0F2MCA0_SPOSC</name>
<dbReference type="EMBL" id="AXCR01000005">
    <property type="protein sequence ID" value="KJR87272.1"/>
    <property type="molecule type" value="Genomic_DNA"/>
</dbReference>
<dbReference type="GeneID" id="27664177"/>
<dbReference type="Proteomes" id="UP000033710">
    <property type="component" value="Unassembled WGS sequence"/>
</dbReference>
<reference evidence="1 2" key="1">
    <citation type="journal article" date="2014" name="BMC Genomics">
        <title>Comparative genomics of the major fungal agents of human and animal Sporotrichosis: Sporothrix schenckii and Sporothrix brasiliensis.</title>
        <authorList>
            <person name="Teixeira M.M."/>
            <person name="de Almeida L.G."/>
            <person name="Kubitschek-Barreira P."/>
            <person name="Alves F.L."/>
            <person name="Kioshima E.S."/>
            <person name="Abadio A.K."/>
            <person name="Fernandes L."/>
            <person name="Derengowski L.S."/>
            <person name="Ferreira K.S."/>
            <person name="Souza R.C."/>
            <person name="Ruiz J.C."/>
            <person name="de Andrade N.C."/>
            <person name="Paes H.C."/>
            <person name="Nicola A.M."/>
            <person name="Albuquerque P."/>
            <person name="Gerber A.L."/>
            <person name="Martins V.P."/>
            <person name="Peconick L.D."/>
            <person name="Neto A.V."/>
            <person name="Chaucanez C.B."/>
            <person name="Silva P.A."/>
            <person name="Cunha O.L."/>
            <person name="de Oliveira F.F."/>
            <person name="dos Santos T.C."/>
            <person name="Barros A.L."/>
            <person name="Soares M.A."/>
            <person name="de Oliveira L.M."/>
            <person name="Marini M.M."/>
            <person name="Villalobos-Duno H."/>
            <person name="Cunha M.M."/>
            <person name="de Hoog S."/>
            <person name="da Silveira J.F."/>
            <person name="Henrissat B."/>
            <person name="Nino-Vega G.A."/>
            <person name="Cisalpino P.S."/>
            <person name="Mora-Montes H.M."/>
            <person name="Almeida S.R."/>
            <person name="Stajich J.E."/>
            <person name="Lopes-Bezerra L.M."/>
            <person name="Vasconcelos A.T."/>
            <person name="Felipe M.S."/>
        </authorList>
    </citation>
    <scope>NUCLEOTIDE SEQUENCE [LARGE SCALE GENOMIC DNA]</scope>
    <source>
        <strain evidence="1 2">1099-18</strain>
    </source>
</reference>
<evidence type="ECO:0000313" key="1">
    <source>
        <dbReference type="EMBL" id="KJR87272.1"/>
    </source>
</evidence>
<evidence type="ECO:0000313" key="2">
    <source>
        <dbReference type="Proteomes" id="UP000033710"/>
    </source>
</evidence>
<gene>
    <name evidence="1" type="ORF">SPSK_02002</name>
</gene>
<dbReference type="VEuPathDB" id="FungiDB:SPSK_02002"/>